<dbReference type="GeneID" id="9185902"/>
<protein>
    <submittedName>
        <fullName evidence="1">(Perigord truffle) hypothetical protein</fullName>
    </submittedName>
</protein>
<proteinExistence type="predicted"/>
<dbReference type="InParanoid" id="D5GN83"/>
<dbReference type="RefSeq" id="XP_002841785.1">
    <property type="nucleotide sequence ID" value="XM_002841739.1"/>
</dbReference>
<dbReference type="Proteomes" id="UP000006911">
    <property type="component" value="Unassembled WGS sequence"/>
</dbReference>
<dbReference type="HOGENOM" id="CLU_2741894_0_0_1"/>
<name>D5GN83_TUBMM</name>
<keyword evidence="2" id="KW-1185">Reference proteome</keyword>
<accession>D5GN83</accession>
<gene>
    <name evidence="1" type="ORF">GSTUM_00011151001</name>
</gene>
<organism evidence="1 2">
    <name type="scientific">Tuber melanosporum (strain Mel28)</name>
    <name type="common">Perigord black truffle</name>
    <dbReference type="NCBI Taxonomy" id="656061"/>
    <lineage>
        <taxon>Eukaryota</taxon>
        <taxon>Fungi</taxon>
        <taxon>Dikarya</taxon>
        <taxon>Ascomycota</taxon>
        <taxon>Pezizomycotina</taxon>
        <taxon>Pezizomycetes</taxon>
        <taxon>Pezizales</taxon>
        <taxon>Tuberaceae</taxon>
        <taxon>Tuber</taxon>
    </lineage>
</organism>
<dbReference type="KEGG" id="tml:GSTUM_00011151001"/>
<sequence length="71" mass="8260">MQDHFRSCHEGCYPGKQICRLSDQYNCEYFPRPFPTLEVITCLSSAPSAPGITESYLVNIWQFWVLCTFSF</sequence>
<dbReference type="AlphaFoldDB" id="D5GN83"/>
<reference evidence="1 2" key="1">
    <citation type="journal article" date="2010" name="Nature">
        <title>Perigord black truffle genome uncovers evolutionary origins and mechanisms of symbiosis.</title>
        <authorList>
            <person name="Martin F."/>
            <person name="Kohler A."/>
            <person name="Murat C."/>
            <person name="Balestrini R."/>
            <person name="Coutinho P.M."/>
            <person name="Jaillon O."/>
            <person name="Montanini B."/>
            <person name="Morin E."/>
            <person name="Noel B."/>
            <person name="Percudani R."/>
            <person name="Porcel B."/>
            <person name="Rubini A."/>
            <person name="Amicucci A."/>
            <person name="Amselem J."/>
            <person name="Anthouard V."/>
            <person name="Arcioni S."/>
            <person name="Artiguenave F."/>
            <person name="Aury J.M."/>
            <person name="Ballario P."/>
            <person name="Bolchi A."/>
            <person name="Brenna A."/>
            <person name="Brun A."/>
            <person name="Buee M."/>
            <person name="Cantarel B."/>
            <person name="Chevalier G."/>
            <person name="Couloux A."/>
            <person name="Da Silva C."/>
            <person name="Denoeud F."/>
            <person name="Duplessis S."/>
            <person name="Ghignone S."/>
            <person name="Hilselberger B."/>
            <person name="Iotti M."/>
            <person name="Marcais B."/>
            <person name="Mello A."/>
            <person name="Miranda M."/>
            <person name="Pacioni G."/>
            <person name="Quesneville H."/>
            <person name="Riccioni C."/>
            <person name="Ruotolo R."/>
            <person name="Splivallo R."/>
            <person name="Stocchi V."/>
            <person name="Tisserant E."/>
            <person name="Viscomi A.R."/>
            <person name="Zambonelli A."/>
            <person name="Zampieri E."/>
            <person name="Henrissat B."/>
            <person name="Lebrun M.H."/>
            <person name="Paolocci F."/>
            <person name="Bonfante P."/>
            <person name="Ottonello S."/>
            <person name="Wincker P."/>
        </authorList>
    </citation>
    <scope>NUCLEOTIDE SEQUENCE [LARGE SCALE GENOMIC DNA]</scope>
    <source>
        <strain evidence="1 2">Mel28</strain>
    </source>
</reference>
<dbReference type="EMBL" id="FN430362">
    <property type="protein sequence ID" value="CAZ85976.1"/>
    <property type="molecule type" value="Genomic_DNA"/>
</dbReference>
<evidence type="ECO:0000313" key="1">
    <source>
        <dbReference type="EMBL" id="CAZ85976.1"/>
    </source>
</evidence>
<evidence type="ECO:0000313" key="2">
    <source>
        <dbReference type="Proteomes" id="UP000006911"/>
    </source>
</evidence>